<keyword evidence="3" id="KW-0472">Membrane</keyword>
<keyword evidence="1" id="KW-0677">Repeat</keyword>
<dbReference type="InterPro" id="IPR052346">
    <property type="entry name" value="O-mannosyl-transferase_TMTC"/>
</dbReference>
<evidence type="ECO:0000256" key="2">
    <source>
        <dbReference type="ARBA" id="ARBA00022803"/>
    </source>
</evidence>
<dbReference type="GO" id="GO:0035269">
    <property type="term" value="P:protein O-linked glycosylation via mannose"/>
    <property type="evidence" value="ECO:0007669"/>
    <property type="project" value="TreeGrafter"/>
</dbReference>
<dbReference type="GO" id="GO:0030968">
    <property type="term" value="P:endoplasmic reticulum unfolded protein response"/>
    <property type="evidence" value="ECO:0007669"/>
    <property type="project" value="TreeGrafter"/>
</dbReference>
<evidence type="ECO:0000313" key="5">
    <source>
        <dbReference type="Proteomes" id="UP000179037"/>
    </source>
</evidence>
<dbReference type="GO" id="GO:0000030">
    <property type="term" value="F:mannosyltransferase activity"/>
    <property type="evidence" value="ECO:0007669"/>
    <property type="project" value="TreeGrafter"/>
</dbReference>
<accession>A0A1F6U2U2</accession>
<evidence type="ECO:0008006" key="6">
    <source>
        <dbReference type="Google" id="ProtNLM"/>
    </source>
</evidence>
<evidence type="ECO:0000313" key="4">
    <source>
        <dbReference type="EMBL" id="OGI51619.1"/>
    </source>
</evidence>
<keyword evidence="2" id="KW-0802">TPR repeat</keyword>
<feature type="transmembrane region" description="Helical" evidence="3">
    <location>
        <begin position="370"/>
        <end position="388"/>
    </location>
</feature>
<feature type="transmembrane region" description="Helical" evidence="3">
    <location>
        <begin position="237"/>
        <end position="256"/>
    </location>
</feature>
<keyword evidence="3" id="KW-1133">Transmembrane helix</keyword>
<sequence>MARKFIHLLILFPIILLVIAVYTPGIKGPYVLDDGENITLNKAVALSTLNLSDIYDAALSNNSGVLKRPLATLSFGLNHYFAGSFENTLPLKLTNLFIHICNSVLIYVLALMLLGSPVLHQISKDWNRNITAGLIAAAWALHPIQLTSVLYVVQRMNSLSALFVLAGLIVFLHGRRLLAATEANGLPIMYAGIIVGTVLGAGAKENAVLLPLFALTIEYTLFSRGSLSVAIQKQVQLFYAVCVLIPFVFFSGYLILHPDFILNGYLERHFTLSERLLTQPRVLWFYLSLVFFPSVPRLGLFHDDISVSHSVLDPFSTLPSLIGILAITIFAIIKARRYPLYAFSILWFIAGHMLESSIFPLEIAYEHRNYLPSFGLLFAVVLYLRVWLEKNSNAHTLRYAIPLLLILSLGYSTWSRANIWSDINILAESEANNHPNSGRANDFAARVNMSHNHNVSKALECVIRGMHVAPNEAGFYIDLRIYLATLSSEISHALPKNKSGIIEKPSDLKIQGLPNDITISFENRTLKLRHTSSNGNTIRDILRDKPITVHGVSSLENLSKCILSPPYYCSTLQKDAFVWLMTAANNPRTSSAYRAMLFSDIAQLHASNMDFIHAYEYITYACQTAPYRLAYQLGRIEYLIRLGKLDEAKQLLDNYNQLKPGNNIERRANEETIAYLQKMYQESVKEKQGR</sequence>
<organism evidence="4 5">
    <name type="scientific">Candidatus Muproteobacteria bacterium RIFCSPLOWO2_01_FULL_60_18</name>
    <dbReference type="NCBI Taxonomy" id="1817768"/>
    <lineage>
        <taxon>Bacteria</taxon>
        <taxon>Pseudomonadati</taxon>
        <taxon>Pseudomonadota</taxon>
        <taxon>Candidatus Muproteobacteria</taxon>
    </lineage>
</organism>
<feature type="transmembrane region" description="Helical" evidence="3">
    <location>
        <begin position="276"/>
        <end position="295"/>
    </location>
</feature>
<keyword evidence="3" id="KW-0812">Transmembrane</keyword>
<comment type="caution">
    <text evidence="4">The sequence shown here is derived from an EMBL/GenBank/DDBJ whole genome shotgun (WGS) entry which is preliminary data.</text>
</comment>
<dbReference type="STRING" id="1817768.A3A87_09990"/>
<dbReference type="Proteomes" id="UP000179037">
    <property type="component" value="Unassembled WGS sequence"/>
</dbReference>
<evidence type="ECO:0000256" key="3">
    <source>
        <dbReference type="SAM" id="Phobius"/>
    </source>
</evidence>
<evidence type="ECO:0000256" key="1">
    <source>
        <dbReference type="ARBA" id="ARBA00022737"/>
    </source>
</evidence>
<feature type="transmembrane region" description="Helical" evidence="3">
    <location>
        <begin position="340"/>
        <end position="358"/>
    </location>
</feature>
<feature type="transmembrane region" description="Helical" evidence="3">
    <location>
        <begin position="96"/>
        <end position="119"/>
    </location>
</feature>
<protein>
    <recommendedName>
        <fullName evidence="6">Tetratricopeptide repeat protein</fullName>
    </recommendedName>
</protein>
<feature type="transmembrane region" description="Helical" evidence="3">
    <location>
        <begin position="190"/>
        <end position="217"/>
    </location>
</feature>
<dbReference type="PANTHER" id="PTHR44227:SF3">
    <property type="entry name" value="PROTEIN O-MANNOSYL-TRANSFERASE TMTC4"/>
    <property type="match status" value="1"/>
</dbReference>
<proteinExistence type="predicted"/>
<dbReference type="EMBL" id="MFTC01000036">
    <property type="protein sequence ID" value="OGI51619.1"/>
    <property type="molecule type" value="Genomic_DNA"/>
</dbReference>
<feature type="transmembrane region" description="Helical" evidence="3">
    <location>
        <begin position="397"/>
        <end position="414"/>
    </location>
</feature>
<name>A0A1F6U2U2_9PROT</name>
<feature type="transmembrane region" description="Helical" evidence="3">
    <location>
        <begin position="131"/>
        <end position="153"/>
    </location>
</feature>
<dbReference type="AlphaFoldDB" id="A0A1F6U2U2"/>
<feature type="transmembrane region" description="Helical" evidence="3">
    <location>
        <begin position="315"/>
        <end position="333"/>
    </location>
</feature>
<reference evidence="4 5" key="1">
    <citation type="journal article" date="2016" name="Nat. Commun.">
        <title>Thousands of microbial genomes shed light on interconnected biogeochemical processes in an aquifer system.</title>
        <authorList>
            <person name="Anantharaman K."/>
            <person name="Brown C.T."/>
            <person name="Hug L.A."/>
            <person name="Sharon I."/>
            <person name="Castelle C.J."/>
            <person name="Probst A.J."/>
            <person name="Thomas B.C."/>
            <person name="Singh A."/>
            <person name="Wilkins M.J."/>
            <person name="Karaoz U."/>
            <person name="Brodie E.L."/>
            <person name="Williams K.H."/>
            <person name="Hubbard S.S."/>
            <person name="Banfield J.F."/>
        </authorList>
    </citation>
    <scope>NUCLEOTIDE SEQUENCE [LARGE SCALE GENOMIC DNA]</scope>
</reference>
<dbReference type="PANTHER" id="PTHR44227">
    <property type="match status" value="1"/>
</dbReference>
<gene>
    <name evidence="4" type="ORF">A3A87_09990</name>
</gene>
<feature type="transmembrane region" description="Helical" evidence="3">
    <location>
        <begin position="159"/>
        <end position="178"/>
    </location>
</feature>